<evidence type="ECO:0000259" key="6">
    <source>
        <dbReference type="PROSITE" id="PS50111"/>
    </source>
</evidence>
<name>A0A323UXS7_9RHOO</name>
<dbReference type="AlphaFoldDB" id="A0A323UXS7"/>
<dbReference type="InterPro" id="IPR004089">
    <property type="entry name" value="MCPsignal_dom"/>
</dbReference>
<proteinExistence type="inferred from homology"/>
<dbReference type="GO" id="GO:0006935">
    <property type="term" value="P:chemotaxis"/>
    <property type="evidence" value="ECO:0007669"/>
    <property type="project" value="InterPro"/>
</dbReference>
<comment type="caution">
    <text evidence="7">The sequence shown here is derived from an EMBL/GenBank/DDBJ whole genome shotgun (WGS) entry which is preliminary data.</text>
</comment>
<dbReference type="PRINTS" id="PR00260">
    <property type="entry name" value="CHEMTRNSDUCR"/>
</dbReference>
<dbReference type="SUPFAM" id="SSF58104">
    <property type="entry name" value="Methyl-accepting chemotaxis protein (MCP) signaling domain"/>
    <property type="match status" value="1"/>
</dbReference>
<dbReference type="PANTHER" id="PTHR32089:SF112">
    <property type="entry name" value="LYSOZYME-LIKE PROTEIN-RELATED"/>
    <property type="match status" value="1"/>
</dbReference>
<feature type="domain" description="Methyl-accepting transducer" evidence="6">
    <location>
        <begin position="269"/>
        <end position="505"/>
    </location>
</feature>
<sequence>MRPSIMTIKKQLFMLTALTCGLFIGAIVLTIVQMQSAQQRILAFIDTELSLERDMTNAYAQGLQMGQALRNILLDPSNPTAYQNYERAESQFDELTRKIIANPQLLDGGAATATQLHTLQTEWKPLRDKVINDLRTESAQTALATLVQQETPAWRKVRDLLLGQIRFLSSATGETRELLISDLARATQIAGALSAVAFALCVMIALFMTRRLSAQLGCEPAEASNIAQRIASGDLRGQLSHDAPKGSLLQAMQAMQTGLDRTIRDIQHHADNVNASVSEIRSKEEEISHASMQQSDASSAIAASVEQLTVSIGQVSEHADEADRLSGDSSREVQQAITVIDDTSRAINLIATRMIDSAAVMNELKTSAEGISSIVKVIQDIAGQTNLLALNAAIEAARAGEQGRGFAVVADEVRKLAERTAQSTSEITAMIERVQLNAGEAVNSMSEGQQLAQQGVDQATRAATVISTLDGSAQQVREAIAAINSALREQRTASNEIARKVEQIAGMSEHNHASISALLSQANALESLAQSLRQTVGRFQLESR</sequence>
<dbReference type="GO" id="GO:0016020">
    <property type="term" value="C:membrane"/>
    <property type="evidence" value="ECO:0007669"/>
    <property type="project" value="UniProtKB-SubCell"/>
</dbReference>
<reference evidence="7 8" key="1">
    <citation type="submission" date="2018-06" db="EMBL/GenBank/DDBJ databases">
        <title>Azoarcus communis strain SWub3 genome.</title>
        <authorList>
            <person name="Zorraquino Salvo V."/>
            <person name="Toubiana D."/>
            <person name="Blumwald E."/>
        </authorList>
    </citation>
    <scope>NUCLEOTIDE SEQUENCE [LARGE SCALE GENOMIC DNA]</scope>
    <source>
        <strain evidence="7 8">SWub3</strain>
    </source>
</reference>
<dbReference type="PANTHER" id="PTHR32089">
    <property type="entry name" value="METHYL-ACCEPTING CHEMOTAXIS PROTEIN MCPB"/>
    <property type="match status" value="1"/>
</dbReference>
<dbReference type="PROSITE" id="PS50111">
    <property type="entry name" value="CHEMOTAXIS_TRANSDUC_2"/>
    <property type="match status" value="1"/>
</dbReference>
<dbReference type="FunFam" id="1.10.287.950:FF:000001">
    <property type="entry name" value="Methyl-accepting chemotaxis sensory transducer"/>
    <property type="match status" value="1"/>
</dbReference>
<keyword evidence="5" id="KW-0812">Transmembrane</keyword>
<dbReference type="SMART" id="SM00283">
    <property type="entry name" value="MA"/>
    <property type="match status" value="1"/>
</dbReference>
<dbReference type="GO" id="GO:0004888">
    <property type="term" value="F:transmembrane signaling receptor activity"/>
    <property type="evidence" value="ECO:0007669"/>
    <property type="project" value="InterPro"/>
</dbReference>
<dbReference type="GO" id="GO:0007165">
    <property type="term" value="P:signal transduction"/>
    <property type="evidence" value="ECO:0007669"/>
    <property type="project" value="UniProtKB-KW"/>
</dbReference>
<evidence type="ECO:0000256" key="4">
    <source>
        <dbReference type="PROSITE-ProRule" id="PRU00284"/>
    </source>
</evidence>
<evidence type="ECO:0000256" key="3">
    <source>
        <dbReference type="ARBA" id="ARBA00029447"/>
    </source>
</evidence>
<feature type="transmembrane region" description="Helical" evidence="5">
    <location>
        <begin position="12"/>
        <end position="32"/>
    </location>
</feature>
<accession>A0A323UXS7</accession>
<evidence type="ECO:0000256" key="5">
    <source>
        <dbReference type="SAM" id="Phobius"/>
    </source>
</evidence>
<dbReference type="EMBL" id="QKOE01000007">
    <property type="protein sequence ID" value="PZA16460.1"/>
    <property type="molecule type" value="Genomic_DNA"/>
</dbReference>
<keyword evidence="5" id="KW-0472">Membrane</keyword>
<dbReference type="OrthoDB" id="9177860at2"/>
<protein>
    <submittedName>
        <fullName evidence="7">Methyl-accepting chemotaxis protein</fullName>
    </submittedName>
</protein>
<keyword evidence="2 4" id="KW-0807">Transducer</keyword>
<comment type="similarity">
    <text evidence="3">Belongs to the methyl-accepting chemotaxis (MCP) protein family.</text>
</comment>
<dbReference type="Gene3D" id="1.10.287.950">
    <property type="entry name" value="Methyl-accepting chemotaxis protein"/>
    <property type="match status" value="1"/>
</dbReference>
<keyword evidence="5" id="KW-1133">Transmembrane helix</keyword>
<dbReference type="CDD" id="cd11386">
    <property type="entry name" value="MCP_signal"/>
    <property type="match status" value="1"/>
</dbReference>
<evidence type="ECO:0000313" key="7">
    <source>
        <dbReference type="EMBL" id="PZA16460.1"/>
    </source>
</evidence>
<dbReference type="Proteomes" id="UP000248259">
    <property type="component" value="Unassembled WGS sequence"/>
</dbReference>
<dbReference type="Pfam" id="PF00015">
    <property type="entry name" value="MCPsignal"/>
    <property type="match status" value="1"/>
</dbReference>
<keyword evidence="8" id="KW-1185">Reference proteome</keyword>
<evidence type="ECO:0000256" key="2">
    <source>
        <dbReference type="ARBA" id="ARBA00023224"/>
    </source>
</evidence>
<gene>
    <name evidence="7" type="ORF">DNK49_11795</name>
</gene>
<evidence type="ECO:0000313" key="8">
    <source>
        <dbReference type="Proteomes" id="UP000248259"/>
    </source>
</evidence>
<comment type="subcellular location">
    <subcellularLocation>
        <location evidence="1">Membrane</location>
    </subcellularLocation>
</comment>
<evidence type="ECO:0000256" key="1">
    <source>
        <dbReference type="ARBA" id="ARBA00004370"/>
    </source>
</evidence>
<organism evidence="7 8">
    <name type="scientific">Parazoarcus communis SWub3 = DSM 12120</name>
    <dbReference type="NCBI Taxonomy" id="1121029"/>
    <lineage>
        <taxon>Bacteria</taxon>
        <taxon>Pseudomonadati</taxon>
        <taxon>Pseudomonadota</taxon>
        <taxon>Betaproteobacteria</taxon>
        <taxon>Rhodocyclales</taxon>
        <taxon>Zoogloeaceae</taxon>
        <taxon>Parazoarcus</taxon>
    </lineage>
</organism>
<dbReference type="InterPro" id="IPR004090">
    <property type="entry name" value="Chemotax_Me-accpt_rcpt"/>
</dbReference>